<gene>
    <name evidence="2" type="ORF">GCM10010238_33890</name>
</gene>
<dbReference type="SUPFAM" id="SSF51182">
    <property type="entry name" value="RmlC-like cupins"/>
    <property type="match status" value="1"/>
</dbReference>
<evidence type="ECO:0000313" key="3">
    <source>
        <dbReference type="Proteomes" id="UP000653493"/>
    </source>
</evidence>
<dbReference type="Gene3D" id="2.60.120.10">
    <property type="entry name" value="Jelly Rolls"/>
    <property type="match status" value="1"/>
</dbReference>
<feature type="region of interest" description="Disordered" evidence="1">
    <location>
        <begin position="1"/>
        <end position="22"/>
    </location>
</feature>
<organism evidence="2 3">
    <name type="scientific">Streptomyces griseoviridis</name>
    <dbReference type="NCBI Taxonomy" id="45398"/>
    <lineage>
        <taxon>Bacteria</taxon>
        <taxon>Bacillati</taxon>
        <taxon>Actinomycetota</taxon>
        <taxon>Actinomycetes</taxon>
        <taxon>Kitasatosporales</taxon>
        <taxon>Streptomycetaceae</taxon>
        <taxon>Streptomyces</taxon>
    </lineage>
</organism>
<reference evidence="2" key="1">
    <citation type="journal article" date="2014" name="Int. J. Syst. Evol. Microbiol.">
        <title>Complete genome sequence of Corynebacterium casei LMG S-19264T (=DSM 44701T), isolated from a smear-ripened cheese.</title>
        <authorList>
            <consortium name="US DOE Joint Genome Institute (JGI-PGF)"/>
            <person name="Walter F."/>
            <person name="Albersmeier A."/>
            <person name="Kalinowski J."/>
            <person name="Ruckert C."/>
        </authorList>
    </citation>
    <scope>NUCLEOTIDE SEQUENCE</scope>
    <source>
        <strain evidence="2">JCM 4234</strain>
    </source>
</reference>
<dbReference type="EMBL" id="BMSL01000008">
    <property type="protein sequence ID" value="GGS41548.1"/>
    <property type="molecule type" value="Genomic_DNA"/>
</dbReference>
<dbReference type="AlphaFoldDB" id="A0A918LFU2"/>
<protein>
    <submittedName>
        <fullName evidence="2">Uncharacterized protein</fullName>
    </submittedName>
</protein>
<accession>A0A918LFU2</accession>
<proteinExistence type="predicted"/>
<sequence length="258" mass="27291">MRFVDEVDQDDAHVPPRPAPETRRLSDLLGAATGPVVRDAPALRAVLRGGDDPVLYTAQRDADPRRPLPGPAGALYWRGDLVEYSGGVMADGEPVRSIGHWNPPEQLEVFQVVSGRVVLLMGDDATPATISLAEYGPGDTAVVPRGWFHLTGAPWGPATVFNIYTDRRGTGGTDVAGKYHARAPLPYLIAMSGDRPVAEPAAGAPAVPPVVLTGHLRPDGLALPDDLRRFLTGAGPAELADLRERLAGLSATGWPRAA</sequence>
<feature type="compositionally biased region" description="Basic and acidic residues" evidence="1">
    <location>
        <begin position="10"/>
        <end position="22"/>
    </location>
</feature>
<name>A0A918LFU2_STRGD</name>
<comment type="caution">
    <text evidence="2">The sequence shown here is derived from an EMBL/GenBank/DDBJ whole genome shotgun (WGS) entry which is preliminary data.</text>
</comment>
<reference evidence="2" key="2">
    <citation type="submission" date="2020-09" db="EMBL/GenBank/DDBJ databases">
        <authorList>
            <person name="Sun Q."/>
            <person name="Ohkuma M."/>
        </authorList>
    </citation>
    <scope>NUCLEOTIDE SEQUENCE</scope>
    <source>
        <strain evidence="2">JCM 4234</strain>
    </source>
</reference>
<dbReference type="InterPro" id="IPR014710">
    <property type="entry name" value="RmlC-like_jellyroll"/>
</dbReference>
<evidence type="ECO:0000313" key="2">
    <source>
        <dbReference type="EMBL" id="GGS41548.1"/>
    </source>
</evidence>
<evidence type="ECO:0000256" key="1">
    <source>
        <dbReference type="SAM" id="MobiDB-lite"/>
    </source>
</evidence>
<dbReference type="InterPro" id="IPR011051">
    <property type="entry name" value="RmlC_Cupin_sf"/>
</dbReference>
<keyword evidence="3" id="KW-1185">Reference proteome</keyword>
<dbReference type="Proteomes" id="UP000653493">
    <property type="component" value="Unassembled WGS sequence"/>
</dbReference>